<sequence length="132" mass="15129">MMMMMMILLHCNNQENWPNDEEIFEFVTSIIADVVSACLTNLPRVITMKCHHKVIEKREDNIMTAARLLGKSKKIFEMLKTRQLPNIDLETMAYIDKWRLLPKNHISNACASSVQIQPGSSCHNNSVIVTIV</sequence>
<evidence type="ECO:0000313" key="1">
    <source>
        <dbReference type="EMBL" id="KAF5823928.1"/>
    </source>
</evidence>
<reference evidence="1 3" key="1">
    <citation type="journal article" date="2017" name="Nature">
        <title>The sunflower genome provides insights into oil metabolism, flowering and Asterid evolution.</title>
        <authorList>
            <person name="Badouin H."/>
            <person name="Gouzy J."/>
            <person name="Grassa C.J."/>
            <person name="Murat F."/>
            <person name="Staton S.E."/>
            <person name="Cottret L."/>
            <person name="Lelandais-Briere C."/>
            <person name="Owens G.L."/>
            <person name="Carrere S."/>
            <person name="Mayjonade B."/>
            <person name="Legrand L."/>
            <person name="Gill N."/>
            <person name="Kane N.C."/>
            <person name="Bowers J.E."/>
            <person name="Hubner S."/>
            <person name="Bellec A."/>
            <person name="Berard A."/>
            <person name="Berges H."/>
            <person name="Blanchet N."/>
            <person name="Boniface M.C."/>
            <person name="Brunel D."/>
            <person name="Catrice O."/>
            <person name="Chaidir N."/>
            <person name="Claudel C."/>
            <person name="Donnadieu C."/>
            <person name="Faraut T."/>
            <person name="Fievet G."/>
            <person name="Helmstetter N."/>
            <person name="King M."/>
            <person name="Knapp S.J."/>
            <person name="Lai Z."/>
            <person name="Le Paslier M.C."/>
            <person name="Lippi Y."/>
            <person name="Lorenzon L."/>
            <person name="Mandel J.R."/>
            <person name="Marage G."/>
            <person name="Marchand G."/>
            <person name="Marquand E."/>
            <person name="Bret-Mestries E."/>
            <person name="Morien E."/>
            <person name="Nambeesan S."/>
            <person name="Nguyen T."/>
            <person name="Pegot-Espagnet P."/>
            <person name="Pouilly N."/>
            <person name="Raftis F."/>
            <person name="Sallet E."/>
            <person name="Schiex T."/>
            <person name="Thomas J."/>
            <person name="Vandecasteele C."/>
            <person name="Vares D."/>
            <person name="Vear F."/>
            <person name="Vautrin S."/>
            <person name="Crespi M."/>
            <person name="Mangin B."/>
            <person name="Burke J.M."/>
            <person name="Salse J."/>
            <person name="Munos S."/>
            <person name="Vincourt P."/>
            <person name="Rieseberg L.H."/>
            <person name="Langlade N.B."/>
        </authorList>
    </citation>
    <scope>NUCLEOTIDE SEQUENCE [LARGE SCALE GENOMIC DNA]</scope>
    <source>
        <strain evidence="3">cv. SF193</strain>
        <tissue evidence="1">Leaves</tissue>
    </source>
</reference>
<dbReference type="InParanoid" id="A0A251UZR2"/>
<name>A0A251UZR2_HELAN</name>
<dbReference type="Gramene" id="mRNA:HanXRQr2_Chr01g0043591">
    <property type="protein sequence ID" value="CDS:HanXRQr2_Chr01g0043591.1"/>
    <property type="gene ID" value="HanXRQr2_Chr01g0043591"/>
</dbReference>
<protein>
    <submittedName>
        <fullName evidence="2">Uncharacterized protein</fullName>
    </submittedName>
</protein>
<dbReference type="PANTHER" id="PTHR35307">
    <property type="entry name" value="PROTEIN, PUTATIVE-RELATED"/>
    <property type="match status" value="1"/>
</dbReference>
<dbReference type="EMBL" id="CM007893">
    <property type="protein sequence ID" value="OTG28212.1"/>
    <property type="molecule type" value="Genomic_DNA"/>
</dbReference>
<dbReference type="EMBL" id="MNCJ02000316">
    <property type="protein sequence ID" value="KAF5823928.1"/>
    <property type="molecule type" value="Genomic_DNA"/>
</dbReference>
<organism evidence="2 3">
    <name type="scientific">Helianthus annuus</name>
    <name type="common">Common sunflower</name>
    <dbReference type="NCBI Taxonomy" id="4232"/>
    <lineage>
        <taxon>Eukaryota</taxon>
        <taxon>Viridiplantae</taxon>
        <taxon>Streptophyta</taxon>
        <taxon>Embryophyta</taxon>
        <taxon>Tracheophyta</taxon>
        <taxon>Spermatophyta</taxon>
        <taxon>Magnoliopsida</taxon>
        <taxon>eudicotyledons</taxon>
        <taxon>Gunneridae</taxon>
        <taxon>Pentapetalae</taxon>
        <taxon>asterids</taxon>
        <taxon>campanulids</taxon>
        <taxon>Asterales</taxon>
        <taxon>Asteraceae</taxon>
        <taxon>Asteroideae</taxon>
        <taxon>Heliantheae alliance</taxon>
        <taxon>Heliantheae</taxon>
        <taxon>Helianthus</taxon>
    </lineage>
</organism>
<reference evidence="1" key="3">
    <citation type="submission" date="2020-06" db="EMBL/GenBank/DDBJ databases">
        <title>Helianthus annuus Genome sequencing and assembly Release 2.</title>
        <authorList>
            <person name="Gouzy J."/>
            <person name="Langlade N."/>
            <person name="Munos S."/>
        </authorList>
    </citation>
    <scope>NUCLEOTIDE SEQUENCE</scope>
    <source>
        <tissue evidence="1">Leaves</tissue>
    </source>
</reference>
<accession>A0A251UZR2</accession>
<keyword evidence="3" id="KW-1185">Reference proteome</keyword>
<dbReference type="Proteomes" id="UP000215914">
    <property type="component" value="Chromosome 4"/>
</dbReference>
<reference evidence="2" key="2">
    <citation type="submission" date="2017-02" db="EMBL/GenBank/DDBJ databases">
        <title>Sunflower complete genome.</title>
        <authorList>
            <person name="Langlade N."/>
            <person name="Munos S."/>
        </authorList>
    </citation>
    <scope>NUCLEOTIDE SEQUENCE [LARGE SCALE GENOMIC DNA]</scope>
    <source>
        <tissue evidence="2">Leaves</tissue>
    </source>
</reference>
<dbReference type="PANTHER" id="PTHR35307:SF9">
    <property type="entry name" value="TRANSMEMBRANE PROTEIN"/>
    <property type="match status" value="1"/>
</dbReference>
<gene>
    <name evidence="2" type="ORF">HannXRQ_Chr04g0108731</name>
    <name evidence="1" type="ORF">HanXRQr2_Chr01g0043591</name>
</gene>
<evidence type="ECO:0000313" key="3">
    <source>
        <dbReference type="Proteomes" id="UP000215914"/>
    </source>
</evidence>
<evidence type="ECO:0000313" key="2">
    <source>
        <dbReference type="EMBL" id="OTG28212.1"/>
    </source>
</evidence>
<proteinExistence type="predicted"/>
<dbReference type="AlphaFoldDB" id="A0A251UZR2"/>